<evidence type="ECO:0000256" key="1">
    <source>
        <dbReference type="SAM" id="MobiDB-lite"/>
    </source>
</evidence>
<protein>
    <submittedName>
        <fullName evidence="2">Uncharacterized protein</fullName>
    </submittedName>
</protein>
<accession>A0A1H9Q566</accession>
<sequence length="58" mass="5892">MVRVWDLDVTGVRGAAAGEPGIAVPQPATRTASSTTAGLAEGMAGTRGRARTAWPPPF</sequence>
<feature type="compositionally biased region" description="Polar residues" evidence="1">
    <location>
        <begin position="28"/>
        <end position="37"/>
    </location>
</feature>
<dbReference type="AlphaFoldDB" id="A0A1H9Q566"/>
<organism evidence="2 3">
    <name type="scientific">Lentzea albida</name>
    <dbReference type="NCBI Taxonomy" id="65499"/>
    <lineage>
        <taxon>Bacteria</taxon>
        <taxon>Bacillati</taxon>
        <taxon>Actinomycetota</taxon>
        <taxon>Actinomycetes</taxon>
        <taxon>Pseudonocardiales</taxon>
        <taxon>Pseudonocardiaceae</taxon>
        <taxon>Lentzea</taxon>
    </lineage>
</organism>
<evidence type="ECO:0000313" key="2">
    <source>
        <dbReference type="EMBL" id="SER55587.1"/>
    </source>
</evidence>
<evidence type="ECO:0000313" key="3">
    <source>
        <dbReference type="Proteomes" id="UP000199503"/>
    </source>
</evidence>
<name>A0A1H9Q566_9PSEU</name>
<gene>
    <name evidence="2" type="ORF">SAMN04488000_1104</name>
</gene>
<dbReference type="Proteomes" id="UP000199503">
    <property type="component" value="Unassembled WGS sequence"/>
</dbReference>
<feature type="region of interest" description="Disordered" evidence="1">
    <location>
        <begin position="20"/>
        <end position="58"/>
    </location>
</feature>
<keyword evidence="3" id="KW-1185">Reference proteome</keyword>
<reference evidence="3" key="1">
    <citation type="submission" date="2016-10" db="EMBL/GenBank/DDBJ databases">
        <authorList>
            <person name="Varghese N."/>
            <person name="Submissions S."/>
        </authorList>
    </citation>
    <scope>NUCLEOTIDE SEQUENCE [LARGE SCALE GENOMIC DNA]</scope>
    <source>
        <strain evidence="3">DSM 44437</strain>
    </source>
</reference>
<proteinExistence type="predicted"/>
<dbReference type="EMBL" id="FOFV01000010">
    <property type="protein sequence ID" value="SER55587.1"/>
    <property type="molecule type" value="Genomic_DNA"/>
</dbReference>
<dbReference type="RefSeq" id="WP_177229890.1">
    <property type="nucleotide sequence ID" value="NZ_FOFV01000010.1"/>
</dbReference>